<evidence type="ECO:0000313" key="2">
    <source>
        <dbReference type="Proteomes" id="UP000030671"/>
    </source>
</evidence>
<gene>
    <name evidence="1" type="ORF">HETIRDRAFT_328118</name>
</gene>
<dbReference type="Pfam" id="PF18759">
    <property type="entry name" value="Plavaka"/>
    <property type="match status" value="1"/>
</dbReference>
<dbReference type="STRING" id="747525.W4JTL9"/>
<dbReference type="Proteomes" id="UP000030671">
    <property type="component" value="Unassembled WGS sequence"/>
</dbReference>
<dbReference type="GeneID" id="20671392"/>
<dbReference type="InParanoid" id="W4JTL9"/>
<dbReference type="AlphaFoldDB" id="W4JTL9"/>
<name>W4JTL9_HETIT</name>
<reference evidence="1 2" key="1">
    <citation type="journal article" date="2012" name="New Phytol.">
        <title>Insight into trade-off between wood decay and parasitism from the genome of a fungal forest pathogen.</title>
        <authorList>
            <person name="Olson A."/>
            <person name="Aerts A."/>
            <person name="Asiegbu F."/>
            <person name="Belbahri L."/>
            <person name="Bouzid O."/>
            <person name="Broberg A."/>
            <person name="Canback B."/>
            <person name="Coutinho P.M."/>
            <person name="Cullen D."/>
            <person name="Dalman K."/>
            <person name="Deflorio G."/>
            <person name="van Diepen L.T."/>
            <person name="Dunand C."/>
            <person name="Duplessis S."/>
            <person name="Durling M."/>
            <person name="Gonthier P."/>
            <person name="Grimwood J."/>
            <person name="Fossdal C.G."/>
            <person name="Hansson D."/>
            <person name="Henrissat B."/>
            <person name="Hietala A."/>
            <person name="Himmelstrand K."/>
            <person name="Hoffmeister D."/>
            <person name="Hogberg N."/>
            <person name="James T.Y."/>
            <person name="Karlsson M."/>
            <person name="Kohler A."/>
            <person name="Kues U."/>
            <person name="Lee Y.H."/>
            <person name="Lin Y.C."/>
            <person name="Lind M."/>
            <person name="Lindquist E."/>
            <person name="Lombard V."/>
            <person name="Lucas S."/>
            <person name="Lunden K."/>
            <person name="Morin E."/>
            <person name="Murat C."/>
            <person name="Park J."/>
            <person name="Raffaello T."/>
            <person name="Rouze P."/>
            <person name="Salamov A."/>
            <person name="Schmutz J."/>
            <person name="Solheim H."/>
            <person name="Stahlberg J."/>
            <person name="Velez H."/>
            <person name="de Vries R.P."/>
            <person name="Wiebenga A."/>
            <person name="Woodward S."/>
            <person name="Yakovlev I."/>
            <person name="Garbelotto M."/>
            <person name="Martin F."/>
            <person name="Grigoriev I.V."/>
            <person name="Stenlid J."/>
        </authorList>
    </citation>
    <scope>NUCLEOTIDE SEQUENCE [LARGE SCALE GENOMIC DNA]</scope>
    <source>
        <strain evidence="1 2">TC 32-1</strain>
    </source>
</reference>
<sequence>MPNGYRIFCLYPSPPSSNPEAGLSLDSVCDSPGLALPLPAPVPLVAALARAAVPASVCDSPILPDIETTPTPSSAAPAQAAVLASSTPPFANWSSKLLLGWHFSGSTVKSVGEFDRLVEILSHPEFDLKELLGVSFTCETKRLAKHLANPESKLQNQDGWHCASVDIRLPPVGKQTVKPESESLVFMVSGIYHRRLVDIIQATYAAPVSHTFHMTLFRQYWRPTSDAPPILLYSEVYSSPGMIEAHLEITSMPRMGLDNTHERIVAPLMVWSDSTHLASFGTASLLLFYLLFGSQSKYTRARPTSKSAHHLAYIPTIPDTIQEAYMKVFGKAATSAMLRHCKRDLIHAIWLLLLDANFMEAYEHGMLIKCGDGIVRRIFPWFLTYSADYPEKVLLASIRSLAKCLCPRCLVEKNQVYKIGSKLDMRLHKKMARQDDAPRRHAVEVARKIIYKQGYGIESTAVDALLADKSWVPTWVSQLYCTPDRVTNLRIDTWQNAFSMKLSKYGFNFYDLFVVDLLHEFELGVWKAIFTHLLRILWAAAGTKYRN</sequence>
<dbReference type="eggNOG" id="ENOG502SKHB">
    <property type="taxonomic scope" value="Eukaryota"/>
</dbReference>
<organism evidence="1 2">
    <name type="scientific">Heterobasidion irregulare (strain TC 32-1)</name>
    <dbReference type="NCBI Taxonomy" id="747525"/>
    <lineage>
        <taxon>Eukaryota</taxon>
        <taxon>Fungi</taxon>
        <taxon>Dikarya</taxon>
        <taxon>Basidiomycota</taxon>
        <taxon>Agaricomycotina</taxon>
        <taxon>Agaricomycetes</taxon>
        <taxon>Russulales</taxon>
        <taxon>Bondarzewiaceae</taxon>
        <taxon>Heterobasidion</taxon>
        <taxon>Heterobasidion annosum species complex</taxon>
    </lineage>
</organism>
<evidence type="ECO:0000313" key="1">
    <source>
        <dbReference type="EMBL" id="ETW76907.1"/>
    </source>
</evidence>
<proteinExistence type="predicted"/>
<dbReference type="EMBL" id="KI925464">
    <property type="protein sequence ID" value="ETW76907.1"/>
    <property type="molecule type" value="Genomic_DNA"/>
</dbReference>
<dbReference type="HOGENOM" id="CLU_002498_2_0_1"/>
<dbReference type="OrthoDB" id="2687259at2759"/>
<protein>
    <submittedName>
        <fullName evidence="1">Uncharacterized protein</fullName>
    </submittedName>
</protein>
<dbReference type="KEGG" id="hir:HETIRDRAFT_328118"/>
<keyword evidence="2" id="KW-1185">Reference proteome</keyword>
<accession>W4JTL9</accession>
<dbReference type="RefSeq" id="XP_009551770.1">
    <property type="nucleotide sequence ID" value="XM_009553475.1"/>
</dbReference>
<dbReference type="InterPro" id="IPR041078">
    <property type="entry name" value="Plavaka"/>
</dbReference>